<dbReference type="Gene3D" id="3.40.50.300">
    <property type="entry name" value="P-loop containing nucleotide triphosphate hydrolases"/>
    <property type="match status" value="1"/>
</dbReference>
<organism evidence="1 2">
    <name type="scientific">Flavobacterium jumunjinense</name>
    <dbReference type="NCBI Taxonomy" id="998845"/>
    <lineage>
        <taxon>Bacteria</taxon>
        <taxon>Pseudomonadati</taxon>
        <taxon>Bacteroidota</taxon>
        <taxon>Flavobacteriia</taxon>
        <taxon>Flavobacteriales</taxon>
        <taxon>Flavobacteriaceae</taxon>
        <taxon>Flavobacterium</taxon>
    </lineage>
</organism>
<comment type="caution">
    <text evidence="1">The sequence shown here is derived from an EMBL/GenBank/DDBJ whole genome shotgun (WGS) entry which is preliminary data.</text>
</comment>
<evidence type="ECO:0000313" key="1">
    <source>
        <dbReference type="EMBL" id="MFB9095500.1"/>
    </source>
</evidence>
<evidence type="ECO:0000313" key="2">
    <source>
        <dbReference type="Proteomes" id="UP001589607"/>
    </source>
</evidence>
<protein>
    <recommendedName>
        <fullName evidence="3">AAA domain-containing protein</fullName>
    </recommendedName>
</protein>
<gene>
    <name evidence="1" type="ORF">ACFFVF_03145</name>
</gene>
<sequence length="882" mass="103210">MEKALTVDEAFENFSLLKSEFDKFIQEDINESDTRSKLIDNILFKILGWNETDVTREGKVDSGYFDYKVSISGFHFMIEAKRNFKDFVIPKNHKTLKVKSFLKENEDVITQIRNYAGDFGVNYGIITNGKQFIILRLYNSDGTLWKDNTCVVFNGIEDIENRFVEFYEILSKFSIINNGGFIYDLPSNLTPSFSIFSKIPQKEKELIRNPLSSKITPIINSVFGEMFSTETESNEHFIEKCFVENKETKKNRDDIERLFSDVAPKLSNVIPAINTSNIKKQISDEINTDEINSNNLVPPKPIIIIGSKGAGKSTFINHLFKFKTKENDLNNHLTTYLDLRDYFNTNNYFDANLICKSILENIYEKYEDIDLHSLKTLKRIYLKEIKRNDKGIWLFDKENNEISYQQKIAVFLTERQNNHVNHLESISKYFIRDRRKRLIIIIDNADQFKDEVQEQVFLFAHSLAKTSLCGTVISLREGYYYKWRFSPPFDAYESNVYHITAPKYSEVLQKRLDYTLENLNVEDVEIEAQNALGHKVKINNQAVIEFLTSLKSSVFSSDNNEIIDFLNKTTYPNIREGLRIFKLFLTSGHTKVEDYIIRERFRKGGETHSPIPFHEFIKSIGLINKHYYNSKNSTIHNILSFNENSSDHFLNFYILKELVKLYENEGNTNRFISINTFYDLFSTFGYSIKTLRSAILELINISLIDTDEILTDIDKKDIPDELNITITLKGHYYITELCTRFHYYDLIFQDTPIFDKKIFSKIYSKFPLSNEEGKRNLIGRVEFVKLFMEYIEECEDKQSNRLKSYFGSFKEHIEPNLIKDINKIEKKTNTKLKLENINTSLKSIFSTKKNPNLSIGISISIYSSTFYVLNIIHKTDRLLNRQ</sequence>
<keyword evidence="2" id="KW-1185">Reference proteome</keyword>
<dbReference type="Gene3D" id="3.90.1570.30">
    <property type="match status" value="1"/>
</dbReference>
<proteinExistence type="predicted"/>
<dbReference type="InterPro" id="IPR027417">
    <property type="entry name" value="P-loop_NTPase"/>
</dbReference>
<dbReference type="RefSeq" id="WP_236453994.1">
    <property type="nucleotide sequence ID" value="NZ_CBCSGE010000020.1"/>
</dbReference>
<dbReference type="Proteomes" id="UP001589607">
    <property type="component" value="Unassembled WGS sequence"/>
</dbReference>
<name>A0ABV5GKW8_9FLAO</name>
<evidence type="ECO:0008006" key="3">
    <source>
        <dbReference type="Google" id="ProtNLM"/>
    </source>
</evidence>
<dbReference type="SUPFAM" id="SSF52540">
    <property type="entry name" value="P-loop containing nucleoside triphosphate hydrolases"/>
    <property type="match status" value="1"/>
</dbReference>
<reference evidence="1 2" key="1">
    <citation type="submission" date="2024-09" db="EMBL/GenBank/DDBJ databases">
        <authorList>
            <person name="Sun Q."/>
            <person name="Mori K."/>
        </authorList>
    </citation>
    <scope>NUCLEOTIDE SEQUENCE [LARGE SCALE GENOMIC DNA]</scope>
    <source>
        <strain evidence="1 2">CECT 7955</strain>
    </source>
</reference>
<accession>A0ABV5GKW8</accession>
<dbReference type="EMBL" id="JBHMEY010000007">
    <property type="protein sequence ID" value="MFB9095500.1"/>
    <property type="molecule type" value="Genomic_DNA"/>
</dbReference>